<dbReference type="InterPro" id="IPR050330">
    <property type="entry name" value="Bact_OuterMem_StrucFunc"/>
</dbReference>
<sequence length="281" mass="30890">MALGAVAKERAPAQYATAIDGVDWHFQGDRFGCQLTHAVDGFGTLAMSRQPGQPMVMTLQADWLAEQPKATRSNLRSPVWLHQQPGQSLSRDWQWQGQHGRLEAGSTGYLDALEQGWGIGMTLSLADGRDYQLEIEPVSVKRPLREFRACAGQVVPQPYSVVRHVTFQYAPGQMLPAATKAQLVNAIAAYVDADRRVAEVLIDGHSDNVGDHLANLVLSRQRADELSAMLVEQGVPESMIEVRGHGQRYPLVSNATASGRNKNRRVEVRLVLAKESAHADH</sequence>
<keyword evidence="1" id="KW-0472">Membrane</keyword>
<dbReference type="Pfam" id="PF18393">
    <property type="entry name" value="MotY_N"/>
    <property type="match status" value="1"/>
</dbReference>
<protein>
    <submittedName>
        <fullName evidence="3">OmpA family protein</fullName>
    </submittedName>
</protein>
<name>A0A1M5R1W2_9GAMM</name>
<dbReference type="OrthoDB" id="6905929at2"/>
<dbReference type="Gene3D" id="3.30.1330.60">
    <property type="entry name" value="OmpA-like domain"/>
    <property type="match status" value="1"/>
</dbReference>
<dbReference type="InterPro" id="IPR041544">
    <property type="entry name" value="MotY_N"/>
</dbReference>
<dbReference type="AlphaFoldDB" id="A0A1M5R1W2"/>
<evidence type="ECO:0000313" key="4">
    <source>
        <dbReference type="Proteomes" id="UP000184268"/>
    </source>
</evidence>
<dbReference type="EMBL" id="FQXG01000002">
    <property type="protein sequence ID" value="SHH20030.1"/>
    <property type="molecule type" value="Genomic_DNA"/>
</dbReference>
<dbReference type="SUPFAM" id="SSF103088">
    <property type="entry name" value="OmpA-like"/>
    <property type="match status" value="1"/>
</dbReference>
<keyword evidence="4" id="KW-1185">Reference proteome</keyword>
<evidence type="ECO:0000256" key="1">
    <source>
        <dbReference type="PROSITE-ProRule" id="PRU00473"/>
    </source>
</evidence>
<dbReference type="PANTHER" id="PTHR30329">
    <property type="entry name" value="STATOR ELEMENT OF FLAGELLAR MOTOR COMPLEX"/>
    <property type="match status" value="1"/>
</dbReference>
<feature type="domain" description="OmpA-like" evidence="2">
    <location>
        <begin position="156"/>
        <end position="274"/>
    </location>
</feature>
<evidence type="ECO:0000259" key="2">
    <source>
        <dbReference type="PROSITE" id="PS51123"/>
    </source>
</evidence>
<dbReference type="Pfam" id="PF00691">
    <property type="entry name" value="OmpA"/>
    <property type="match status" value="1"/>
</dbReference>
<accession>A0A1M5R1W2</accession>
<dbReference type="Gene3D" id="2.60.40.2540">
    <property type="match status" value="1"/>
</dbReference>
<dbReference type="Proteomes" id="UP000184268">
    <property type="component" value="Unassembled WGS sequence"/>
</dbReference>
<dbReference type="RefSeq" id="WP_067657838.1">
    <property type="nucleotide sequence ID" value="NZ_FQXG01000002.1"/>
</dbReference>
<dbReference type="PANTHER" id="PTHR30329:SF17">
    <property type="entry name" value="LIPOPROTEIN YFIB-RELATED"/>
    <property type="match status" value="1"/>
</dbReference>
<reference evidence="3 4" key="1">
    <citation type="submission" date="2016-11" db="EMBL/GenBank/DDBJ databases">
        <authorList>
            <person name="Jaros S."/>
            <person name="Januszkiewicz K."/>
            <person name="Wedrychowicz H."/>
        </authorList>
    </citation>
    <scope>NUCLEOTIDE SEQUENCE [LARGE SCALE GENOMIC DNA]</scope>
    <source>
        <strain evidence="3 4">DSM 16917</strain>
    </source>
</reference>
<dbReference type="GO" id="GO:0016020">
    <property type="term" value="C:membrane"/>
    <property type="evidence" value="ECO:0007669"/>
    <property type="project" value="UniProtKB-UniRule"/>
</dbReference>
<dbReference type="STRING" id="299255.SAMN02745129_1444"/>
<dbReference type="InterPro" id="IPR006665">
    <property type="entry name" value="OmpA-like"/>
</dbReference>
<dbReference type="InterPro" id="IPR036737">
    <property type="entry name" value="OmpA-like_sf"/>
</dbReference>
<dbReference type="CDD" id="cd07185">
    <property type="entry name" value="OmpA_C-like"/>
    <property type="match status" value="1"/>
</dbReference>
<gene>
    <name evidence="3" type="ORF">SAMN02745129_1444</name>
</gene>
<dbReference type="PROSITE" id="PS51123">
    <property type="entry name" value="OMPA_2"/>
    <property type="match status" value="1"/>
</dbReference>
<dbReference type="PRINTS" id="PR01023">
    <property type="entry name" value="NAFLGMOTY"/>
</dbReference>
<organism evidence="3 4">
    <name type="scientific">Ferrimonas marina</name>
    <dbReference type="NCBI Taxonomy" id="299255"/>
    <lineage>
        <taxon>Bacteria</taxon>
        <taxon>Pseudomonadati</taxon>
        <taxon>Pseudomonadota</taxon>
        <taxon>Gammaproteobacteria</taxon>
        <taxon>Alteromonadales</taxon>
        <taxon>Ferrimonadaceae</taxon>
        <taxon>Ferrimonas</taxon>
    </lineage>
</organism>
<evidence type="ECO:0000313" key="3">
    <source>
        <dbReference type="EMBL" id="SHH20030.1"/>
    </source>
</evidence>
<proteinExistence type="predicted"/>